<keyword evidence="1" id="KW-0238">DNA-binding</keyword>
<dbReference type="GO" id="GO:0005634">
    <property type="term" value="C:nucleus"/>
    <property type="evidence" value="ECO:0007669"/>
    <property type="project" value="TreeGrafter"/>
</dbReference>
<evidence type="ECO:0000313" key="3">
    <source>
        <dbReference type="EMBL" id="KHJ32976.1"/>
    </source>
</evidence>
<dbReference type="OMA" id="THIESAW"/>
<comment type="caution">
    <text evidence="3">The sequence shown here is derived from an EMBL/GenBank/DDBJ whole genome shotgun (WGS) entry which is preliminary data.</text>
</comment>
<evidence type="ECO:0000313" key="4">
    <source>
        <dbReference type="Proteomes" id="UP000030854"/>
    </source>
</evidence>
<dbReference type="PANTHER" id="PTHR19303">
    <property type="entry name" value="TRANSPOSON"/>
    <property type="match status" value="1"/>
</dbReference>
<evidence type="ECO:0000256" key="1">
    <source>
        <dbReference type="ARBA" id="ARBA00023125"/>
    </source>
</evidence>
<proteinExistence type="predicted"/>
<dbReference type="EMBL" id="JNVN01001696">
    <property type="protein sequence ID" value="KHJ32976.1"/>
    <property type="molecule type" value="Genomic_DNA"/>
</dbReference>
<dbReference type="Proteomes" id="UP000030854">
    <property type="component" value="Unassembled WGS sequence"/>
</dbReference>
<dbReference type="Pfam" id="PF03184">
    <property type="entry name" value="DDE_1"/>
    <property type="match status" value="1"/>
</dbReference>
<dbReference type="InterPro" id="IPR004875">
    <property type="entry name" value="DDE_SF_endonuclease_dom"/>
</dbReference>
<dbReference type="AlphaFoldDB" id="A0A0B1P7P8"/>
<dbReference type="InterPro" id="IPR006600">
    <property type="entry name" value="HTH_CenpB_DNA-bd_dom"/>
</dbReference>
<dbReference type="PANTHER" id="PTHR19303:SF74">
    <property type="entry name" value="POGO TRANSPOSABLE ELEMENT WITH KRAB DOMAIN"/>
    <property type="match status" value="1"/>
</dbReference>
<sequence length="540" mass="61652">MALEEIKCGRAKSVRAAAIAFEVPYTDLRDRMNGVTWKGDKRNNAMIFTLREENSIVKYIIDLDAKGYPAKYEDITPMAQIILGLKNTNPQTNVRKLGTKWPYRFVKRRPVIKAKLSRGLDYKRYMMENIPILEKWFDQEKDVVDRYGIQPGDIYNFDESGFMMGVVKGFYVIARADKQGKGRHGQWLVLTPLIIFKGEFVLEPWVNVLPKGKQWKTTATPNGWTNRDVTLLWLKHFDEQTKARRTGRFRLLVIDGHDSHQYLEFEKYFDDNDIIIRCLPPHSSHITQPLDLGVFSILKSEHGNQIKGLSRVGFKMIQKEDFIAAFVRIFDKVFSKTHIESAWKASGLIPWNASVVISRLDVRLVTPPLQQIRQEDWVSQTPRTSVESLLQIEHVRNSIRATQVFMSNQLNETLTANARLSARAKQKRKRVQKGIAGLVGEEDLERIRVEKEAAAYQKRVERRSGDTGQPGVRKESACGISPTPQYIESYSCIDNLMFICHGVGNLRLTCTCGRVYDGVIIFIKPAESKSSPSRGAGVNA</sequence>
<keyword evidence="4" id="KW-1185">Reference proteome</keyword>
<accession>A0A0B1P7P8</accession>
<dbReference type="Pfam" id="PF03221">
    <property type="entry name" value="HTH_Tnp_Tc5"/>
    <property type="match status" value="1"/>
</dbReference>
<organism evidence="3 4">
    <name type="scientific">Uncinula necator</name>
    <name type="common">Grape powdery mildew</name>
    <dbReference type="NCBI Taxonomy" id="52586"/>
    <lineage>
        <taxon>Eukaryota</taxon>
        <taxon>Fungi</taxon>
        <taxon>Dikarya</taxon>
        <taxon>Ascomycota</taxon>
        <taxon>Pezizomycotina</taxon>
        <taxon>Leotiomycetes</taxon>
        <taxon>Erysiphales</taxon>
        <taxon>Erysiphaceae</taxon>
        <taxon>Erysiphe</taxon>
    </lineage>
</organism>
<dbReference type="PROSITE" id="PS51253">
    <property type="entry name" value="HTH_CENPB"/>
    <property type="match status" value="1"/>
</dbReference>
<gene>
    <name evidence="3" type="ORF">EV44_g3566</name>
</gene>
<dbReference type="HOGENOM" id="CLU_013929_4_1_1"/>
<dbReference type="InterPro" id="IPR050863">
    <property type="entry name" value="CenT-Element_Derived"/>
</dbReference>
<dbReference type="GO" id="GO:0003677">
    <property type="term" value="F:DNA binding"/>
    <property type="evidence" value="ECO:0007669"/>
    <property type="project" value="UniProtKB-KW"/>
</dbReference>
<protein>
    <recommendedName>
        <fullName evidence="2">HTH CENPB-type domain-containing protein</fullName>
    </recommendedName>
</protein>
<feature type="domain" description="HTH CENPB-type" evidence="2">
    <location>
        <begin position="40"/>
        <end position="115"/>
    </location>
</feature>
<evidence type="ECO:0000259" key="2">
    <source>
        <dbReference type="PROSITE" id="PS51253"/>
    </source>
</evidence>
<name>A0A0B1P7P8_UNCNE</name>
<reference evidence="3 4" key="1">
    <citation type="journal article" date="2014" name="BMC Genomics">
        <title>Adaptive genomic structural variation in the grape powdery mildew pathogen, Erysiphe necator.</title>
        <authorList>
            <person name="Jones L."/>
            <person name="Riaz S."/>
            <person name="Morales-Cruz A."/>
            <person name="Amrine K.C."/>
            <person name="McGuire B."/>
            <person name="Gubler W.D."/>
            <person name="Walker M.A."/>
            <person name="Cantu D."/>
        </authorList>
    </citation>
    <scope>NUCLEOTIDE SEQUENCE [LARGE SCALE GENOMIC DNA]</scope>
    <source>
        <strain evidence="4">c</strain>
    </source>
</reference>